<dbReference type="InterPro" id="IPR013083">
    <property type="entry name" value="Znf_RING/FYVE/PHD"/>
</dbReference>
<evidence type="ECO:0000256" key="3">
    <source>
        <dbReference type="ARBA" id="ARBA00022771"/>
    </source>
</evidence>
<dbReference type="GO" id="GO:0008270">
    <property type="term" value="F:zinc ion binding"/>
    <property type="evidence" value="ECO:0007669"/>
    <property type="project" value="UniProtKB-KW"/>
</dbReference>
<reference evidence="9 10" key="1">
    <citation type="submission" date="2017-03" db="EMBL/GenBank/DDBJ databases">
        <title>Genomes of endolithic fungi from Antarctica.</title>
        <authorList>
            <person name="Coleine C."/>
            <person name="Masonjones S."/>
            <person name="Stajich J.E."/>
        </authorList>
    </citation>
    <scope>NUCLEOTIDE SEQUENCE [LARGE SCALE GENOMIC DNA]</scope>
    <source>
        <strain evidence="9 10">CCFEE 5184</strain>
    </source>
</reference>
<dbReference type="STRING" id="329884.A0A4V5NHZ1"/>
<gene>
    <name evidence="9" type="ORF">B0A55_02403</name>
</gene>
<keyword evidence="10" id="KW-1185">Reference proteome</keyword>
<feature type="region of interest" description="Disordered" evidence="7">
    <location>
        <begin position="215"/>
        <end position="410"/>
    </location>
</feature>
<evidence type="ECO:0000256" key="1">
    <source>
        <dbReference type="ARBA" id="ARBA00004123"/>
    </source>
</evidence>
<feature type="compositionally biased region" description="Basic residues" evidence="7">
    <location>
        <begin position="322"/>
        <end position="333"/>
    </location>
</feature>
<dbReference type="AlphaFoldDB" id="A0A4V5NHZ1"/>
<dbReference type="EMBL" id="NAJQ01000060">
    <property type="protein sequence ID" value="TKA80979.1"/>
    <property type="molecule type" value="Genomic_DNA"/>
</dbReference>
<feature type="region of interest" description="Disordered" evidence="7">
    <location>
        <begin position="519"/>
        <end position="545"/>
    </location>
</feature>
<keyword evidence="5" id="KW-0539">Nucleus</keyword>
<dbReference type="InterPro" id="IPR001965">
    <property type="entry name" value="Znf_PHD"/>
</dbReference>
<evidence type="ECO:0000256" key="5">
    <source>
        <dbReference type="ARBA" id="ARBA00023242"/>
    </source>
</evidence>
<dbReference type="Pfam" id="PF00628">
    <property type="entry name" value="PHD"/>
    <property type="match status" value="1"/>
</dbReference>
<dbReference type="GO" id="GO:0045893">
    <property type="term" value="P:positive regulation of DNA-templated transcription"/>
    <property type="evidence" value="ECO:0007669"/>
    <property type="project" value="TreeGrafter"/>
</dbReference>
<keyword evidence="3 6" id="KW-0863">Zinc-finger</keyword>
<feature type="domain" description="PHD-type" evidence="8">
    <location>
        <begin position="415"/>
        <end position="466"/>
    </location>
</feature>
<dbReference type="InterPro" id="IPR037869">
    <property type="entry name" value="Spp1/CFP1"/>
</dbReference>
<feature type="region of interest" description="Disordered" evidence="7">
    <location>
        <begin position="777"/>
        <end position="835"/>
    </location>
</feature>
<feature type="region of interest" description="Disordered" evidence="7">
    <location>
        <begin position="572"/>
        <end position="597"/>
    </location>
</feature>
<sequence>MSFSLSSLLNPEPAQVDPHRSPDQQRKNSLPPLQYVQSPDQEHAIASPSVSTQQQQHCSYPPATAHEAAQALATLATSDIAPPTHYYGYSAPGHANGEARRASSIDHRRSSSSHGAPIELPPPTPTARQPSSPTLEQYQIASRSPEQRRPSIISPAQPGLTLPPIQNFTPPIQEQTRSHSISYQSSHNLLPQTQCLSPENCNTTLNVKMSSLVDTDHTPTVPLEQPAPPKSDRLEVVESAGQLIGTSSSPPPVKQEATATPGASSPIQARRPSMQYPEMNGQTPKAVAALKQEHSVSTQSPLRESSVPMPSTEMPGPESAPSRKRPAPSKTKKGTATTSKKAPPSKKRKVESKRSETPASRNTSKVPTLKTGSSMGTPANSSPAPSTRSYSEEADDEPYGEDGEGDDDDGEGDGDLYCICRKPDNGTFMIGCDGTCDDWFHGKCVGIEERDKNLIDKYLCPNCTKAGKGRTTWKRMCRRSGCRQPAKVSKSKGGKESSKYCSEECGVMYFREMVARTRNREGTVKSRGSRRKGSSSRAADMDDDLGAKGGALAAGEVKSLMNVSKSADDFKKLGEGVLSPPATPDGEESSSKKETEYTDAETAALAAISNQKDIARRRHQVLKDRMKFVGMAKQAASRAAAEKELKPKEYCGYDSRLEWTEEQFAGWRGSKGGRAAFELETLEVDEKSGGGEDAGVVSNVNGDGDSTGVINTTTSQQQQQKEEAANGDDADEKPHEEGVYAPIAICSRKKCARHLEWSKLAVDDLRFEMSDNSDRMRGLDREERGVREGAAGRRGKLGGRGDGEGSVEVHLPGLGGSTGTADGGGGGGGKDGESGDADVEMEGVVVGEEEEQQQWPVATAVMQVVETETGTGTVTEMEMEQLPLAPPPTTTAMAMAMAMAP</sequence>
<dbReference type="SMART" id="SM00249">
    <property type="entry name" value="PHD"/>
    <property type="match status" value="1"/>
</dbReference>
<dbReference type="OrthoDB" id="436852at2759"/>
<proteinExistence type="predicted"/>
<accession>A0A4V5NHZ1</accession>
<feature type="region of interest" description="Disordered" evidence="7">
    <location>
        <begin position="683"/>
        <end position="734"/>
    </location>
</feature>
<name>A0A4V5NHZ1_9PEZI</name>
<dbReference type="PROSITE" id="PS01359">
    <property type="entry name" value="ZF_PHD_1"/>
    <property type="match status" value="1"/>
</dbReference>
<dbReference type="SUPFAM" id="SSF57903">
    <property type="entry name" value="FYVE/PHD zinc finger"/>
    <property type="match status" value="1"/>
</dbReference>
<keyword evidence="2" id="KW-0479">Metal-binding</keyword>
<feature type="compositionally biased region" description="Gly residues" evidence="7">
    <location>
        <begin position="813"/>
        <end position="829"/>
    </location>
</feature>
<feature type="compositionally biased region" description="Polar residues" evidence="7">
    <location>
        <begin position="126"/>
        <end position="144"/>
    </location>
</feature>
<evidence type="ECO:0000313" key="9">
    <source>
        <dbReference type="EMBL" id="TKA80979.1"/>
    </source>
</evidence>
<dbReference type="PANTHER" id="PTHR46174">
    <property type="entry name" value="CXXC-TYPE ZINC FINGER PROTEIN 1"/>
    <property type="match status" value="1"/>
</dbReference>
<feature type="compositionally biased region" description="Basic and acidic residues" evidence="7">
    <location>
        <begin position="17"/>
        <end position="26"/>
    </location>
</feature>
<evidence type="ECO:0000259" key="8">
    <source>
        <dbReference type="PROSITE" id="PS50016"/>
    </source>
</evidence>
<feature type="compositionally biased region" description="Basic and acidic residues" evidence="7">
    <location>
        <begin position="777"/>
        <end position="791"/>
    </location>
</feature>
<feature type="compositionally biased region" description="Polar residues" evidence="7">
    <location>
        <begin position="357"/>
        <end position="389"/>
    </location>
</feature>
<evidence type="ECO:0000256" key="2">
    <source>
        <dbReference type="ARBA" id="ARBA00022723"/>
    </source>
</evidence>
<dbReference type="PANTHER" id="PTHR46174:SF1">
    <property type="entry name" value="CXXC-TYPE ZINC FINGER PROTEIN 1"/>
    <property type="match status" value="1"/>
</dbReference>
<feature type="region of interest" description="Disordered" evidence="7">
    <location>
        <begin position="81"/>
        <end position="185"/>
    </location>
</feature>
<feature type="compositionally biased region" description="Polar residues" evidence="7">
    <location>
        <begin position="48"/>
        <end position="58"/>
    </location>
</feature>
<evidence type="ECO:0000256" key="7">
    <source>
        <dbReference type="SAM" id="MobiDB-lite"/>
    </source>
</evidence>
<evidence type="ECO:0000256" key="6">
    <source>
        <dbReference type="PROSITE-ProRule" id="PRU00146"/>
    </source>
</evidence>
<dbReference type="Gene3D" id="3.30.40.10">
    <property type="entry name" value="Zinc/RING finger domain, C3HC4 (zinc finger)"/>
    <property type="match status" value="1"/>
</dbReference>
<evidence type="ECO:0000313" key="10">
    <source>
        <dbReference type="Proteomes" id="UP000309340"/>
    </source>
</evidence>
<feature type="compositionally biased region" description="Polar residues" evidence="7">
    <location>
        <begin position="257"/>
        <end position="267"/>
    </location>
</feature>
<dbReference type="InterPro" id="IPR011011">
    <property type="entry name" value="Znf_FYVE_PHD"/>
</dbReference>
<feature type="compositionally biased region" description="Polar residues" evidence="7">
    <location>
        <begin position="164"/>
        <end position="185"/>
    </location>
</feature>
<dbReference type="PROSITE" id="PS50016">
    <property type="entry name" value="ZF_PHD_2"/>
    <property type="match status" value="1"/>
</dbReference>
<keyword evidence="4" id="KW-0862">Zinc</keyword>
<organism evidence="9 10">
    <name type="scientific">Friedmanniomyces simplex</name>
    <dbReference type="NCBI Taxonomy" id="329884"/>
    <lineage>
        <taxon>Eukaryota</taxon>
        <taxon>Fungi</taxon>
        <taxon>Dikarya</taxon>
        <taxon>Ascomycota</taxon>
        <taxon>Pezizomycotina</taxon>
        <taxon>Dothideomycetes</taxon>
        <taxon>Dothideomycetidae</taxon>
        <taxon>Mycosphaerellales</taxon>
        <taxon>Teratosphaeriaceae</taxon>
        <taxon>Friedmanniomyces</taxon>
    </lineage>
</organism>
<protein>
    <recommendedName>
        <fullName evidence="8">PHD-type domain-containing protein</fullName>
    </recommendedName>
</protein>
<feature type="region of interest" description="Disordered" evidence="7">
    <location>
        <begin position="1"/>
        <end position="66"/>
    </location>
</feature>
<dbReference type="Proteomes" id="UP000309340">
    <property type="component" value="Unassembled WGS sequence"/>
</dbReference>
<evidence type="ECO:0000256" key="4">
    <source>
        <dbReference type="ARBA" id="ARBA00022833"/>
    </source>
</evidence>
<feature type="compositionally biased region" description="Basic and acidic residues" evidence="7">
    <location>
        <begin position="97"/>
        <end position="109"/>
    </location>
</feature>
<comment type="subcellular location">
    <subcellularLocation>
        <location evidence="1">Nucleus</location>
    </subcellularLocation>
</comment>
<dbReference type="InterPro" id="IPR019786">
    <property type="entry name" value="Zinc_finger_PHD-type_CS"/>
</dbReference>
<dbReference type="GO" id="GO:0048188">
    <property type="term" value="C:Set1C/COMPASS complex"/>
    <property type="evidence" value="ECO:0007669"/>
    <property type="project" value="InterPro"/>
</dbReference>
<dbReference type="InterPro" id="IPR019787">
    <property type="entry name" value="Znf_PHD-finger"/>
</dbReference>
<feature type="compositionally biased region" description="Acidic residues" evidence="7">
    <location>
        <begin position="392"/>
        <end position="410"/>
    </location>
</feature>
<comment type="caution">
    <text evidence="9">The sequence shown here is derived from an EMBL/GenBank/DDBJ whole genome shotgun (WGS) entry which is preliminary data.</text>
</comment>